<protein>
    <submittedName>
        <fullName evidence="2">Uncharacterized protein</fullName>
    </submittedName>
</protein>
<proteinExistence type="predicted"/>
<accession>A0A8T0N8Z6</accession>
<feature type="region of interest" description="Disordered" evidence="1">
    <location>
        <begin position="86"/>
        <end position="109"/>
    </location>
</feature>
<dbReference type="Proteomes" id="UP000823388">
    <property type="component" value="Chromosome 9K"/>
</dbReference>
<comment type="caution">
    <text evidence="2">The sequence shown here is derived from an EMBL/GenBank/DDBJ whole genome shotgun (WGS) entry which is preliminary data.</text>
</comment>
<dbReference type="EMBL" id="CM029053">
    <property type="protein sequence ID" value="KAG2545677.1"/>
    <property type="molecule type" value="Genomic_DNA"/>
</dbReference>
<keyword evidence="3" id="KW-1185">Reference proteome</keyword>
<name>A0A8T0N8Z6_PANVG</name>
<gene>
    <name evidence="2" type="ORF">PVAP13_9KG224687</name>
</gene>
<dbReference type="AlphaFoldDB" id="A0A8T0N8Z6"/>
<organism evidence="2 3">
    <name type="scientific">Panicum virgatum</name>
    <name type="common">Blackwell switchgrass</name>
    <dbReference type="NCBI Taxonomy" id="38727"/>
    <lineage>
        <taxon>Eukaryota</taxon>
        <taxon>Viridiplantae</taxon>
        <taxon>Streptophyta</taxon>
        <taxon>Embryophyta</taxon>
        <taxon>Tracheophyta</taxon>
        <taxon>Spermatophyta</taxon>
        <taxon>Magnoliopsida</taxon>
        <taxon>Liliopsida</taxon>
        <taxon>Poales</taxon>
        <taxon>Poaceae</taxon>
        <taxon>PACMAD clade</taxon>
        <taxon>Panicoideae</taxon>
        <taxon>Panicodae</taxon>
        <taxon>Paniceae</taxon>
        <taxon>Panicinae</taxon>
        <taxon>Panicum</taxon>
        <taxon>Panicum sect. Hiantes</taxon>
    </lineage>
</organism>
<evidence type="ECO:0000256" key="1">
    <source>
        <dbReference type="SAM" id="MobiDB-lite"/>
    </source>
</evidence>
<reference evidence="2" key="1">
    <citation type="submission" date="2020-05" db="EMBL/GenBank/DDBJ databases">
        <title>WGS assembly of Panicum virgatum.</title>
        <authorList>
            <person name="Lovell J.T."/>
            <person name="Jenkins J."/>
            <person name="Shu S."/>
            <person name="Juenger T.E."/>
            <person name="Schmutz J."/>
        </authorList>
    </citation>
    <scope>NUCLEOTIDE SEQUENCE</scope>
    <source>
        <strain evidence="2">AP13</strain>
    </source>
</reference>
<evidence type="ECO:0000313" key="2">
    <source>
        <dbReference type="EMBL" id="KAG2545677.1"/>
    </source>
</evidence>
<evidence type="ECO:0000313" key="3">
    <source>
        <dbReference type="Proteomes" id="UP000823388"/>
    </source>
</evidence>
<sequence>MKESLTDIDVYITVKMAESKQIMQSGVPAGMGIGSAESAMIFSNNVDRPQATVANMQQIGDDHVEGNTILQLDQMRRIQPTVGTADLAPLTTGDTTSNKTEDAHPQGDPLDITMTEVNLQDIISTPVEDAMTDIMNTSAEDATLEDISNSEMKNDYASIATVEVQETVGSVDQIYKKVTSEL</sequence>